<protein>
    <submittedName>
        <fullName evidence="5">Transcriptional regulator, contains HTH domain</fullName>
    </submittedName>
</protein>
<evidence type="ECO:0000313" key="5">
    <source>
        <dbReference type="EMBL" id="QSG04000.1"/>
    </source>
</evidence>
<sequence>MSTYAFLPGMTTEDGQTSHTLYVEFELSSVADVECPLEAFGEEEVTRVTQQSLGDDCHVDTTLETDDGETEIVHSTATMGEDCHCPVFLEFDSIPEIIEVQEEHVVVRTHLADRTQLAALVDELKAVTGRLALRRLVRTDATEADQPRQTSLDLSELTETERATAAKAVARGYYRTPRETTIGELATEAGISDSAMSQRLSAVESKLALAAFADTVG</sequence>
<evidence type="ECO:0000256" key="1">
    <source>
        <dbReference type="ARBA" id="ARBA00023015"/>
    </source>
</evidence>
<evidence type="ECO:0000259" key="4">
    <source>
        <dbReference type="Pfam" id="PF24277"/>
    </source>
</evidence>
<dbReference type="PANTHER" id="PTHR34236:SF1">
    <property type="entry name" value="DIMETHYL SULFOXIDE REDUCTASE TRANSCRIPTIONAL ACTIVATOR"/>
    <property type="match status" value="1"/>
</dbReference>
<dbReference type="AlphaFoldDB" id="A0A897MPA8"/>
<proteinExistence type="predicted"/>
<keyword evidence="1" id="KW-0805">Transcription regulation</keyword>
<dbReference type="Pfam" id="PF04967">
    <property type="entry name" value="HTH_10"/>
    <property type="match status" value="1"/>
</dbReference>
<reference evidence="5" key="1">
    <citation type="submission" date="2020-11" db="EMBL/GenBank/DDBJ databases">
        <title>Carbohydrate-dependent, anaerobic sulfur respiration: A novel catabolism in halophilic archaea.</title>
        <authorList>
            <person name="Sorokin D.Y."/>
            <person name="Messina E."/>
            <person name="Smedile F."/>
            <person name="La Cono V."/>
            <person name="Hallsworth J.E."/>
            <person name="Yakimov M.M."/>
        </authorList>
    </citation>
    <scope>NUCLEOTIDE SEQUENCE</scope>
    <source>
        <strain evidence="5">AArc-S</strain>
    </source>
</reference>
<dbReference type="InterPro" id="IPR007050">
    <property type="entry name" value="HTH_bacterioopsin"/>
</dbReference>
<dbReference type="KEGG" id="hara:AArcS_2808"/>
<evidence type="ECO:0000256" key="2">
    <source>
        <dbReference type="ARBA" id="ARBA00023163"/>
    </source>
</evidence>
<feature type="domain" description="HTH bat-type" evidence="3">
    <location>
        <begin position="157"/>
        <end position="208"/>
    </location>
</feature>
<gene>
    <name evidence="5" type="ORF">AArcS_2808</name>
</gene>
<name>A0A897MPA8_9EURY</name>
<dbReference type="Pfam" id="PF24277">
    <property type="entry name" value="DmsR_N"/>
    <property type="match status" value="1"/>
</dbReference>
<keyword evidence="2" id="KW-0804">Transcription</keyword>
<feature type="domain" description="DmsR-like N-terminal" evidence="4">
    <location>
        <begin position="43"/>
        <end position="138"/>
    </location>
</feature>
<organism evidence="5 6">
    <name type="scientific">Natranaeroarchaeum sulfidigenes</name>
    <dbReference type="NCBI Taxonomy" id="2784880"/>
    <lineage>
        <taxon>Archaea</taxon>
        <taxon>Methanobacteriati</taxon>
        <taxon>Methanobacteriota</taxon>
        <taxon>Stenosarchaea group</taxon>
        <taxon>Halobacteria</taxon>
        <taxon>Halobacteriales</taxon>
        <taxon>Natronoarchaeaceae</taxon>
        <taxon>Natranaeroarchaeum</taxon>
    </lineage>
</organism>
<dbReference type="PANTHER" id="PTHR34236">
    <property type="entry name" value="DIMETHYL SULFOXIDE REDUCTASE TRANSCRIPTIONAL ACTIVATOR"/>
    <property type="match status" value="1"/>
</dbReference>
<dbReference type="Proteomes" id="UP000663586">
    <property type="component" value="Chromosome"/>
</dbReference>
<keyword evidence="6" id="KW-1185">Reference proteome</keyword>
<dbReference type="InterPro" id="IPR056433">
    <property type="entry name" value="DmsR-like_N"/>
</dbReference>
<accession>A0A897MPA8</accession>
<evidence type="ECO:0000259" key="3">
    <source>
        <dbReference type="Pfam" id="PF04967"/>
    </source>
</evidence>
<dbReference type="EMBL" id="CP064786">
    <property type="protein sequence ID" value="QSG04000.1"/>
    <property type="molecule type" value="Genomic_DNA"/>
</dbReference>
<evidence type="ECO:0000313" key="6">
    <source>
        <dbReference type="Proteomes" id="UP000663586"/>
    </source>
</evidence>